<evidence type="ECO:0000256" key="1">
    <source>
        <dbReference type="SAM" id="MobiDB-lite"/>
    </source>
</evidence>
<organism evidence="3 4">
    <name type="scientific">Coffea arabica</name>
    <name type="common">Arabian coffee</name>
    <dbReference type="NCBI Taxonomy" id="13443"/>
    <lineage>
        <taxon>Eukaryota</taxon>
        <taxon>Viridiplantae</taxon>
        <taxon>Streptophyta</taxon>
        <taxon>Embryophyta</taxon>
        <taxon>Tracheophyta</taxon>
        <taxon>Spermatophyta</taxon>
        <taxon>Magnoliopsida</taxon>
        <taxon>eudicotyledons</taxon>
        <taxon>Gunneridae</taxon>
        <taxon>Pentapetalae</taxon>
        <taxon>asterids</taxon>
        <taxon>lamiids</taxon>
        <taxon>Gentianales</taxon>
        <taxon>Rubiaceae</taxon>
        <taxon>Ixoroideae</taxon>
        <taxon>Gardenieae complex</taxon>
        <taxon>Bertiereae - Coffeeae clade</taxon>
        <taxon>Coffeeae</taxon>
        <taxon>Coffea</taxon>
    </lineage>
</organism>
<dbReference type="PANTHER" id="PTHR47165:SF4">
    <property type="entry name" value="OS03G0429900 PROTEIN"/>
    <property type="match status" value="1"/>
</dbReference>
<evidence type="ECO:0000259" key="2">
    <source>
        <dbReference type="Pfam" id="PF08646"/>
    </source>
</evidence>
<evidence type="ECO:0000313" key="3">
    <source>
        <dbReference type="Proteomes" id="UP001652660"/>
    </source>
</evidence>
<dbReference type="InterPro" id="IPR012340">
    <property type="entry name" value="NA-bd_OB-fold"/>
</dbReference>
<reference evidence="4" key="1">
    <citation type="submission" date="2025-08" db="UniProtKB">
        <authorList>
            <consortium name="RefSeq"/>
        </authorList>
    </citation>
    <scope>IDENTIFICATION</scope>
    <source>
        <tissue evidence="4">Leaves</tissue>
    </source>
</reference>
<feature type="domain" description="Replication factor A C-terminal" evidence="2">
    <location>
        <begin position="298"/>
        <end position="417"/>
    </location>
</feature>
<proteinExistence type="predicted"/>
<keyword evidence="3" id="KW-1185">Reference proteome</keyword>
<protein>
    <submittedName>
        <fullName evidence="4">Replication protein A 70 kDa DNA-binding subunit B-like isoform X1</fullName>
    </submittedName>
</protein>
<evidence type="ECO:0000313" key="4">
    <source>
        <dbReference type="RefSeq" id="XP_071925322.1"/>
    </source>
</evidence>
<dbReference type="PANTHER" id="PTHR47165">
    <property type="entry name" value="OS03G0429900 PROTEIN"/>
    <property type="match status" value="1"/>
</dbReference>
<dbReference type="RefSeq" id="XP_071925322.1">
    <property type="nucleotide sequence ID" value="XM_072069221.1"/>
</dbReference>
<accession>A0ABM4W0J6</accession>
<dbReference type="Gene3D" id="2.40.50.140">
    <property type="entry name" value="Nucleic acid-binding proteins"/>
    <property type="match status" value="3"/>
</dbReference>
<name>A0ABM4W0J6_COFAR</name>
<feature type="compositionally biased region" description="Polar residues" evidence="1">
    <location>
        <begin position="440"/>
        <end position="456"/>
    </location>
</feature>
<dbReference type="SUPFAM" id="SSF50249">
    <property type="entry name" value="Nucleic acid-binding proteins"/>
    <property type="match status" value="3"/>
</dbReference>
<dbReference type="Pfam" id="PF08646">
    <property type="entry name" value="Rep_fac-A_C"/>
    <property type="match status" value="1"/>
</dbReference>
<gene>
    <name evidence="4" type="primary">LOC113724132</name>
</gene>
<dbReference type="Proteomes" id="UP001652660">
    <property type="component" value="Chromosome 10c"/>
</dbReference>
<dbReference type="InterPro" id="IPR013955">
    <property type="entry name" value="Rep_factor-A_C"/>
</dbReference>
<dbReference type="GeneID" id="113724132"/>
<sequence>MTTTRSNIETKCVLVPDLTDANRNWFAKLVIIEKSPIRYGKDTGTPYQKYIFADASNNTIQASVYDRDIEDLDPILQLHCTYYIGNAWITKIASPFFMASSPYQLTISKRTFIHAVPPDNALPYEHCYQFTPFHELHSFIGDDNTRISILCVVIHALPPRTVPRGNRYVPIQEFVVLNEEKRPLLFTMWEEFLPSKGAQLKNLIPHQPIIIIARPKVNTHHTISIGTQATSIVIFNPQIPQAALLKQWITENTTYMQTVTREKLYDKAHQRVHPPIPSQLREIYAVDPATQQTKPFWIKAEIRIRNNNSRFYFLSCPNPTCMKPTGADIDTDFTCFFCRMTYSRPLARLRFETQLCDNTGLLIATIEDDYAESILQTSVHEVIRMEQTEEQLDIAAINSRLQNTHYYIQVRNTTRSVQFTHNPRYIIVAYLPILPQPHIASTTHPSNTESEASGSTAIPAPTTDDYTSTSRLAIASASESTNKEERSQLQSKHPLDPSSEITPKRHKP</sequence>
<feature type="region of interest" description="Disordered" evidence="1">
    <location>
        <begin position="440"/>
        <end position="508"/>
    </location>
</feature>